<dbReference type="RefSeq" id="WP_057790951.1">
    <property type="nucleotide sequence ID" value="NZ_CANLMS010000007.1"/>
</dbReference>
<organism evidence="2 4">
    <name type="scientific">Alteromonas stellipolaris</name>
    <dbReference type="NCBI Taxonomy" id="233316"/>
    <lineage>
        <taxon>Bacteria</taxon>
        <taxon>Pseudomonadati</taxon>
        <taxon>Pseudomonadota</taxon>
        <taxon>Gammaproteobacteria</taxon>
        <taxon>Alteromonadales</taxon>
        <taxon>Alteromonadaceae</taxon>
        <taxon>Alteromonas/Salinimonas group</taxon>
        <taxon>Alteromonas</taxon>
    </lineage>
</organism>
<dbReference type="KEGG" id="asq:AVL57_13525"/>
<evidence type="ECO:0000313" key="4">
    <source>
        <dbReference type="Proteomes" id="UP001170717"/>
    </source>
</evidence>
<evidence type="ECO:0000313" key="1">
    <source>
        <dbReference type="EMBL" id="AMJ74894.1"/>
    </source>
</evidence>
<dbReference type="Pfam" id="PF08891">
    <property type="entry name" value="YfcL"/>
    <property type="match status" value="1"/>
</dbReference>
<dbReference type="GeneID" id="83258764"/>
<name>A0AAW7Z2X3_9ALTE</name>
<dbReference type="InterPro" id="IPR014987">
    <property type="entry name" value="UPF_YfcL"/>
</dbReference>
<reference evidence="1 3" key="1">
    <citation type="submission" date="2015-12" db="EMBL/GenBank/DDBJ databases">
        <title>Intraspecies pangenome expansion in the marine bacterium Alteromonas.</title>
        <authorList>
            <person name="Lopez-Perez M."/>
            <person name="Rodriguez-Valera F."/>
        </authorList>
    </citation>
    <scope>NUCLEOTIDE SEQUENCE [LARGE SCALE GENOMIC DNA]</scope>
    <source>
        <strain evidence="1 3">LMG 21861</strain>
    </source>
</reference>
<dbReference type="Proteomes" id="UP000056750">
    <property type="component" value="Chromosome"/>
</dbReference>
<sequence>MLPPASAPQQVVNQIAAIEAALDDVVNHGSDDELFTASYLQGHFAVVSRQLEMQSSATMQQLDSDMAASLQAAFDNKELEGDDAAQVKGLWSRLFDQACN</sequence>
<dbReference type="AlphaFoldDB" id="A0AAW7Z2X3"/>
<gene>
    <name evidence="1" type="ORF">AVL57_13525</name>
    <name evidence="2" type="ORF">Q4527_07845</name>
</gene>
<protein>
    <submittedName>
        <fullName evidence="2">YfcL family protein</fullName>
    </submittedName>
</protein>
<evidence type="ECO:0000313" key="3">
    <source>
        <dbReference type="Proteomes" id="UP000056750"/>
    </source>
</evidence>
<accession>A0AAW7Z2X3</accession>
<proteinExistence type="predicted"/>
<keyword evidence="3" id="KW-1185">Reference proteome</keyword>
<dbReference type="Proteomes" id="UP001170717">
    <property type="component" value="Unassembled WGS sequence"/>
</dbReference>
<reference evidence="2" key="2">
    <citation type="submission" date="2023-07" db="EMBL/GenBank/DDBJ databases">
        <title>Genome content predicts the carbon catabolic preferences of heterotrophic bacteria.</title>
        <authorList>
            <person name="Gralka M."/>
        </authorList>
    </citation>
    <scope>NUCLEOTIDE SEQUENCE</scope>
    <source>
        <strain evidence="2">F2M12</strain>
    </source>
</reference>
<evidence type="ECO:0000313" key="2">
    <source>
        <dbReference type="EMBL" id="MDO6577301.1"/>
    </source>
</evidence>
<dbReference type="EMBL" id="CP013926">
    <property type="protein sequence ID" value="AMJ74894.1"/>
    <property type="molecule type" value="Genomic_DNA"/>
</dbReference>
<dbReference type="EMBL" id="JAUOQI010000004">
    <property type="protein sequence ID" value="MDO6577301.1"/>
    <property type="molecule type" value="Genomic_DNA"/>
</dbReference>